<dbReference type="RefSeq" id="WP_075818885.1">
    <property type="nucleotide sequence ID" value="NZ_CAPIAK010000145.1"/>
</dbReference>
<feature type="transmembrane region" description="Helical" evidence="8">
    <location>
        <begin position="176"/>
        <end position="195"/>
    </location>
</feature>
<dbReference type="GeneID" id="82202535"/>
<evidence type="ECO:0008006" key="11">
    <source>
        <dbReference type="Google" id="ProtNLM"/>
    </source>
</evidence>
<comment type="caution">
    <text evidence="9">The sequence shown here is derived from an EMBL/GenBank/DDBJ whole genome shotgun (WGS) entry which is preliminary data.</text>
</comment>
<evidence type="ECO:0000256" key="6">
    <source>
        <dbReference type="ARBA" id="ARBA00022989"/>
    </source>
</evidence>
<evidence type="ECO:0000256" key="7">
    <source>
        <dbReference type="ARBA" id="ARBA00023136"/>
    </source>
</evidence>
<proteinExistence type="inferred from homology"/>
<gene>
    <name evidence="9" type="ORF">BO222_04805</name>
</gene>
<protein>
    <recommendedName>
        <fullName evidence="11">AI-2E family transporter</fullName>
    </recommendedName>
</protein>
<evidence type="ECO:0000256" key="5">
    <source>
        <dbReference type="ARBA" id="ARBA00022692"/>
    </source>
</evidence>
<evidence type="ECO:0000256" key="1">
    <source>
        <dbReference type="ARBA" id="ARBA00004651"/>
    </source>
</evidence>
<evidence type="ECO:0000256" key="8">
    <source>
        <dbReference type="SAM" id="Phobius"/>
    </source>
</evidence>
<dbReference type="PANTHER" id="PTHR21716:SF53">
    <property type="entry name" value="PERMEASE PERM-RELATED"/>
    <property type="match status" value="1"/>
</dbReference>
<keyword evidence="5 8" id="KW-0812">Transmembrane</keyword>
<keyword evidence="3" id="KW-0813">Transport</keyword>
<dbReference type="Proteomes" id="UP000186341">
    <property type="component" value="Unassembled WGS sequence"/>
</dbReference>
<keyword evidence="4" id="KW-1003">Cell membrane</keyword>
<dbReference type="EMBL" id="MPJW01000105">
    <property type="protein sequence ID" value="OLU40517.1"/>
    <property type="molecule type" value="Genomic_DNA"/>
</dbReference>
<feature type="transmembrane region" description="Helical" evidence="8">
    <location>
        <begin position="235"/>
        <end position="256"/>
    </location>
</feature>
<keyword evidence="7 8" id="KW-0472">Membrane</keyword>
<evidence type="ECO:0000313" key="10">
    <source>
        <dbReference type="Proteomes" id="UP000186341"/>
    </source>
</evidence>
<comment type="subcellular location">
    <subcellularLocation>
        <location evidence="1">Cell membrane</location>
        <topology evidence="1">Multi-pass membrane protein</topology>
    </subcellularLocation>
</comment>
<feature type="transmembrane region" description="Helical" evidence="8">
    <location>
        <begin position="262"/>
        <end position="281"/>
    </location>
</feature>
<organism evidence="9 10">
    <name type="scientific">Ileibacterium valens</name>
    <dbReference type="NCBI Taxonomy" id="1862668"/>
    <lineage>
        <taxon>Bacteria</taxon>
        <taxon>Bacillati</taxon>
        <taxon>Bacillota</taxon>
        <taxon>Erysipelotrichia</taxon>
        <taxon>Erysipelotrichales</taxon>
        <taxon>Erysipelotrichaceae</taxon>
        <taxon>Ileibacterium</taxon>
    </lineage>
</organism>
<feature type="transmembrane region" description="Helical" evidence="8">
    <location>
        <begin position="288"/>
        <end position="309"/>
    </location>
</feature>
<evidence type="ECO:0000313" key="9">
    <source>
        <dbReference type="EMBL" id="OLU40517.1"/>
    </source>
</evidence>
<dbReference type="InterPro" id="IPR002549">
    <property type="entry name" value="AI-2E-like"/>
</dbReference>
<dbReference type="OrthoDB" id="9793390at2"/>
<keyword evidence="6 8" id="KW-1133">Transmembrane helix</keyword>
<name>A0A1U7NGR9_9FIRM</name>
<feature type="transmembrane region" description="Helical" evidence="8">
    <location>
        <begin position="51"/>
        <end position="72"/>
    </location>
</feature>
<feature type="transmembrane region" description="Helical" evidence="8">
    <location>
        <begin position="84"/>
        <end position="106"/>
    </location>
</feature>
<evidence type="ECO:0000256" key="4">
    <source>
        <dbReference type="ARBA" id="ARBA00022475"/>
    </source>
</evidence>
<keyword evidence="10" id="KW-1185">Reference proteome</keyword>
<dbReference type="GO" id="GO:0055085">
    <property type="term" value="P:transmembrane transport"/>
    <property type="evidence" value="ECO:0007669"/>
    <property type="project" value="TreeGrafter"/>
</dbReference>
<accession>A0A1U7NGR9</accession>
<comment type="similarity">
    <text evidence="2">Belongs to the autoinducer-2 exporter (AI-2E) (TC 2.A.86) family.</text>
</comment>
<reference evidence="9 10" key="1">
    <citation type="submission" date="2016-11" db="EMBL/GenBank/DDBJ databases">
        <title>Description of two novel members of the family Erysipelotrichaceae: Ileibacterium lipovorans gen. nov., sp. nov. and Dubosiella newyorkensis, gen. nov., sp. nov.</title>
        <authorList>
            <person name="Cox L.M."/>
            <person name="Sohn J."/>
            <person name="Tyrrell K.L."/>
            <person name="Citron D.M."/>
            <person name="Lawson P.A."/>
            <person name="Patel N.B."/>
            <person name="Iizumi T."/>
            <person name="Perez-Perez G.I."/>
            <person name="Goldstein E.J."/>
            <person name="Blaser M.J."/>
        </authorList>
    </citation>
    <scope>NUCLEOTIDE SEQUENCE [LARGE SCALE GENOMIC DNA]</scope>
    <source>
        <strain evidence="9 10">NYU-BL-A3</strain>
    </source>
</reference>
<dbReference type="AlphaFoldDB" id="A0A1U7NGR9"/>
<dbReference type="Pfam" id="PF01594">
    <property type="entry name" value="AI-2E_transport"/>
    <property type="match status" value="1"/>
</dbReference>
<feature type="transmembrane region" description="Helical" evidence="8">
    <location>
        <begin position="14"/>
        <end position="31"/>
    </location>
</feature>
<evidence type="ECO:0000256" key="2">
    <source>
        <dbReference type="ARBA" id="ARBA00009773"/>
    </source>
</evidence>
<feature type="transmembrane region" description="Helical" evidence="8">
    <location>
        <begin position="329"/>
        <end position="359"/>
    </location>
</feature>
<sequence>MKLFDMRNEIHRKIFINSASLIIAILFFLLLSRLNDISTFIGKTTSVLSPFILGFGIAFVLNGPVVWFENRLYPLNMKDSTKRVLSAAIVFVLTFLFIIFSFWVIVPSLIDSIRGFLENITGYTERIEQLLLGVSESMNLDITGIFDAFNSLNIPKAITDLMQNLSSHVMSYSFDMIHFVTNTVIALAAAFYMLLDKENLLRMGKELIYSVFGKERANYISLYCMDVKNVFQQYIIGNLLDSLIVGIVCWIGMLLLKIPYAPMIAFIVGVTNIIPVFGPFLGAIPVGIILFIVNPVYCLEFALFILILQQVDGNVIKPIILGDKMGISGFWILFSVSIGGSLFGIAGMLLGVPVFALIYEGIQDLMQHQLKNQGIKIPKNSTVIR</sequence>
<evidence type="ECO:0000256" key="3">
    <source>
        <dbReference type="ARBA" id="ARBA00022448"/>
    </source>
</evidence>
<dbReference type="PANTHER" id="PTHR21716">
    <property type="entry name" value="TRANSMEMBRANE PROTEIN"/>
    <property type="match status" value="1"/>
</dbReference>
<dbReference type="GO" id="GO:0005886">
    <property type="term" value="C:plasma membrane"/>
    <property type="evidence" value="ECO:0007669"/>
    <property type="project" value="UniProtKB-SubCell"/>
</dbReference>